<keyword evidence="3" id="KW-1185">Reference proteome</keyword>
<evidence type="ECO:0000313" key="3">
    <source>
        <dbReference type="Proteomes" id="UP000265520"/>
    </source>
</evidence>
<feature type="non-terminal residue" evidence="2">
    <location>
        <position position="1"/>
    </location>
</feature>
<sequence>DQPVSEHKNVADTEGASVAQDDRGKQPIVSGAVSKKKKAGKEKLEIAVKKKEKRKRSTVAESRVTKKPRT</sequence>
<name>A0A392VP91_9FABA</name>
<organism evidence="2 3">
    <name type="scientific">Trifolium medium</name>
    <dbReference type="NCBI Taxonomy" id="97028"/>
    <lineage>
        <taxon>Eukaryota</taxon>
        <taxon>Viridiplantae</taxon>
        <taxon>Streptophyta</taxon>
        <taxon>Embryophyta</taxon>
        <taxon>Tracheophyta</taxon>
        <taxon>Spermatophyta</taxon>
        <taxon>Magnoliopsida</taxon>
        <taxon>eudicotyledons</taxon>
        <taxon>Gunneridae</taxon>
        <taxon>Pentapetalae</taxon>
        <taxon>rosids</taxon>
        <taxon>fabids</taxon>
        <taxon>Fabales</taxon>
        <taxon>Fabaceae</taxon>
        <taxon>Papilionoideae</taxon>
        <taxon>50 kb inversion clade</taxon>
        <taxon>NPAAA clade</taxon>
        <taxon>Hologalegina</taxon>
        <taxon>IRL clade</taxon>
        <taxon>Trifolieae</taxon>
        <taxon>Trifolium</taxon>
    </lineage>
</organism>
<comment type="caution">
    <text evidence="2">The sequence shown here is derived from an EMBL/GenBank/DDBJ whole genome shotgun (WGS) entry which is preliminary data.</text>
</comment>
<protein>
    <submittedName>
        <fullName evidence="2">Uncharacterized protein</fullName>
    </submittedName>
</protein>
<feature type="compositionally biased region" description="Basic and acidic residues" evidence="1">
    <location>
        <begin position="1"/>
        <end position="11"/>
    </location>
</feature>
<reference evidence="2 3" key="1">
    <citation type="journal article" date="2018" name="Front. Plant Sci.">
        <title>Red Clover (Trifolium pratense) and Zigzag Clover (T. medium) - A Picture of Genomic Similarities and Differences.</title>
        <authorList>
            <person name="Dluhosova J."/>
            <person name="Istvanek J."/>
            <person name="Nedelnik J."/>
            <person name="Repkova J."/>
        </authorList>
    </citation>
    <scope>NUCLEOTIDE SEQUENCE [LARGE SCALE GENOMIC DNA]</scope>
    <source>
        <strain evidence="3">cv. 10/8</strain>
        <tissue evidence="2">Leaf</tissue>
    </source>
</reference>
<evidence type="ECO:0000256" key="1">
    <source>
        <dbReference type="SAM" id="MobiDB-lite"/>
    </source>
</evidence>
<dbReference type="AlphaFoldDB" id="A0A392VP91"/>
<dbReference type="EMBL" id="LXQA011202820">
    <property type="protein sequence ID" value="MCI88801.1"/>
    <property type="molecule type" value="Genomic_DNA"/>
</dbReference>
<accession>A0A392VP91</accession>
<proteinExistence type="predicted"/>
<feature type="non-terminal residue" evidence="2">
    <location>
        <position position="70"/>
    </location>
</feature>
<dbReference type="Proteomes" id="UP000265520">
    <property type="component" value="Unassembled WGS sequence"/>
</dbReference>
<evidence type="ECO:0000313" key="2">
    <source>
        <dbReference type="EMBL" id="MCI88801.1"/>
    </source>
</evidence>
<feature type="region of interest" description="Disordered" evidence="1">
    <location>
        <begin position="1"/>
        <end position="70"/>
    </location>
</feature>